<organism evidence="1">
    <name type="scientific">Sphingobacterium sp. (strain 21)</name>
    <dbReference type="NCBI Taxonomy" id="743722"/>
    <lineage>
        <taxon>Bacteria</taxon>
        <taxon>Pseudomonadati</taxon>
        <taxon>Bacteroidota</taxon>
        <taxon>Sphingobacteriia</taxon>
        <taxon>Sphingobacteriales</taxon>
        <taxon>Sphingobacteriaceae</taxon>
        <taxon>Sphingobacterium</taxon>
    </lineage>
</organism>
<gene>
    <name evidence="1" type="ordered locus">Sph21_1983</name>
</gene>
<protein>
    <submittedName>
        <fullName evidence="1">Uncharacterized protein</fullName>
    </submittedName>
</protein>
<name>F4CAX6_SPHS2</name>
<reference evidence="1" key="1">
    <citation type="submission" date="2011-03" db="EMBL/GenBank/DDBJ databases">
        <title>Complete sequence of Sphingobacterium sp. 21.</title>
        <authorList>
            <consortium name="US DOE Joint Genome Institute"/>
            <person name="Lucas S."/>
            <person name="Copeland A."/>
            <person name="Lapidus A."/>
            <person name="Cheng J.-F."/>
            <person name="Goodwin L."/>
            <person name="Pitluck S."/>
            <person name="Davenport K."/>
            <person name="Detter J.C."/>
            <person name="Han C."/>
            <person name="Tapia R."/>
            <person name="Land M."/>
            <person name="Hauser L."/>
            <person name="Kyrpides N."/>
            <person name="Ivanova N."/>
            <person name="Ovchinnikova G."/>
            <person name="Pagani I."/>
            <person name="Siebers A.K."/>
            <person name="Allgaier M."/>
            <person name="Thelen M.P."/>
            <person name="Hugenholtz P."/>
            <person name="Woyke T."/>
        </authorList>
    </citation>
    <scope>NUCLEOTIDE SEQUENCE</scope>
    <source>
        <strain evidence="1">21</strain>
    </source>
</reference>
<dbReference type="AlphaFoldDB" id="F4CAX6"/>
<evidence type="ECO:0000313" key="1">
    <source>
        <dbReference type="EMBL" id="ADZ78543.1"/>
    </source>
</evidence>
<sequence>MDTKEITFVKKRIETNASKVYLIQLFSVNHLVTKIDIGHFCHSLEKGPIHGAMFHAAIFFDDKEFAAFPSQPMTYVYSPHEEGDVMMHIKAIYSYDVANRLGKLHYYDINYLINQPGDIVCLDEILEIPKDDKN</sequence>
<dbReference type="HOGENOM" id="CLU_1894859_0_0_10"/>
<dbReference type="PATRIC" id="fig|743722.3.peg.2116"/>
<dbReference type="KEGG" id="shg:Sph21_1983"/>
<dbReference type="OrthoDB" id="9894182at2"/>
<dbReference type="EMBL" id="CP002584">
    <property type="protein sequence ID" value="ADZ78543.1"/>
    <property type="molecule type" value="Genomic_DNA"/>
</dbReference>
<proteinExistence type="predicted"/>
<accession>F4CAX6</accession>